<evidence type="ECO:0000256" key="17">
    <source>
        <dbReference type="ARBA" id="ARBA00048626"/>
    </source>
</evidence>
<evidence type="ECO:0000313" key="19">
    <source>
        <dbReference type="Proteomes" id="UP000736164"/>
    </source>
</evidence>
<dbReference type="GO" id="GO:0001516">
    <property type="term" value="P:prostaglandin biosynthetic process"/>
    <property type="evidence" value="ECO:0007669"/>
    <property type="project" value="UniProtKB-KW"/>
</dbReference>
<keyword evidence="10" id="KW-0275">Fatty acid biosynthesis</keyword>
<keyword evidence="7" id="KW-0521">NADP</keyword>
<evidence type="ECO:0000256" key="11">
    <source>
        <dbReference type="ARBA" id="ARBA00037117"/>
    </source>
</evidence>
<keyword evidence="9" id="KW-0443">Lipid metabolism</keyword>
<dbReference type="GO" id="GO:0010972">
    <property type="term" value="P:negative regulation of G2/M transition of mitotic cell cycle"/>
    <property type="evidence" value="ECO:0007669"/>
    <property type="project" value="InterPro"/>
</dbReference>
<evidence type="ECO:0000256" key="16">
    <source>
        <dbReference type="ARBA" id="ARBA00047917"/>
    </source>
</evidence>
<name>A0A8J7P131_ATRSP</name>
<dbReference type="Pfam" id="PF15734">
    <property type="entry name" value="MIIP"/>
    <property type="match status" value="1"/>
</dbReference>
<keyword evidence="8" id="KW-0560">Oxidoreductase</keyword>
<evidence type="ECO:0000256" key="12">
    <source>
        <dbReference type="ARBA" id="ARBA00037965"/>
    </source>
</evidence>
<evidence type="ECO:0000256" key="9">
    <source>
        <dbReference type="ARBA" id="ARBA00023098"/>
    </source>
</evidence>
<reference evidence="18" key="1">
    <citation type="journal article" date="2021" name="Cell">
        <title>Tracing the genetic footprints of vertebrate landing in non-teleost ray-finned fishes.</title>
        <authorList>
            <person name="Bi X."/>
            <person name="Wang K."/>
            <person name="Yang L."/>
            <person name="Pan H."/>
            <person name="Jiang H."/>
            <person name="Wei Q."/>
            <person name="Fang M."/>
            <person name="Yu H."/>
            <person name="Zhu C."/>
            <person name="Cai Y."/>
            <person name="He Y."/>
            <person name="Gan X."/>
            <person name="Zeng H."/>
            <person name="Yu D."/>
            <person name="Zhu Y."/>
            <person name="Jiang H."/>
            <person name="Qiu Q."/>
            <person name="Yang H."/>
            <person name="Zhang Y.E."/>
            <person name="Wang W."/>
            <person name="Zhu M."/>
            <person name="He S."/>
            <person name="Zhang G."/>
        </authorList>
    </citation>
    <scope>NUCLEOTIDE SEQUENCE</scope>
    <source>
        <strain evidence="18">Allg_001</strain>
    </source>
</reference>
<dbReference type="InterPro" id="IPR031466">
    <property type="entry name" value="MIIP"/>
</dbReference>
<keyword evidence="4" id="KW-0444">Lipid biosynthesis</keyword>
<dbReference type="Pfam" id="PF13911">
    <property type="entry name" value="AhpC-TSA_2"/>
    <property type="match status" value="1"/>
</dbReference>
<dbReference type="GO" id="GO:0030336">
    <property type="term" value="P:negative regulation of cell migration"/>
    <property type="evidence" value="ECO:0007669"/>
    <property type="project" value="InterPro"/>
</dbReference>
<evidence type="ECO:0000313" key="18">
    <source>
        <dbReference type="EMBL" id="MBN3323285.1"/>
    </source>
</evidence>
<dbReference type="InterPro" id="IPR036249">
    <property type="entry name" value="Thioredoxin-like_sf"/>
</dbReference>
<dbReference type="SUPFAM" id="SSF52833">
    <property type="entry name" value="Thioredoxin-like"/>
    <property type="match status" value="1"/>
</dbReference>
<comment type="function">
    <text evidence="11">Catalyzes the reduction of prostaglandin-ethanolamide H(2) (prostamide H(2)) to prostamide F(2alpha) with NADPH as proton donor. Also able to reduce prostaglandin H(2) to prostaglandin F(2alpha).</text>
</comment>
<comment type="catalytic activity">
    <reaction evidence="17">
        <text>prostamide F2alpha + [thioredoxin]-disulfide = prostamide H2 + [thioredoxin]-dithiol</text>
        <dbReference type="Rhea" id="RHEA:26373"/>
        <dbReference type="Rhea" id="RHEA-COMP:10698"/>
        <dbReference type="Rhea" id="RHEA-COMP:10700"/>
        <dbReference type="ChEBI" id="CHEBI:29950"/>
        <dbReference type="ChEBI" id="CHEBI:50058"/>
        <dbReference type="ChEBI" id="CHEBI:53081"/>
        <dbReference type="ChEBI" id="CHEBI:53082"/>
        <dbReference type="EC" id="1.11.1.20"/>
    </reaction>
</comment>
<dbReference type="PANTHER" id="PTHR34831">
    <property type="entry name" value="MIGRATION AND INVASION-INHIBITORY PROTEIN"/>
    <property type="match status" value="1"/>
</dbReference>
<dbReference type="AlphaFoldDB" id="A0A8J7P131"/>
<keyword evidence="19" id="KW-1185">Reference proteome</keyword>
<evidence type="ECO:0000256" key="4">
    <source>
        <dbReference type="ARBA" id="ARBA00022516"/>
    </source>
</evidence>
<dbReference type="GO" id="GO:0005829">
    <property type="term" value="C:cytosol"/>
    <property type="evidence" value="ECO:0007669"/>
    <property type="project" value="UniProtKB-SubCell"/>
</dbReference>
<evidence type="ECO:0000256" key="6">
    <source>
        <dbReference type="ARBA" id="ARBA00022832"/>
    </source>
</evidence>
<dbReference type="EC" id="1.11.1.20" evidence="13"/>
<evidence type="ECO:0000256" key="5">
    <source>
        <dbReference type="ARBA" id="ARBA00022585"/>
    </source>
</evidence>
<organism evidence="18 19">
    <name type="scientific">Atractosteus spatula</name>
    <name type="common">Alligator gar</name>
    <name type="synonym">Lepisosteus spatula</name>
    <dbReference type="NCBI Taxonomy" id="7917"/>
    <lineage>
        <taxon>Eukaryota</taxon>
        <taxon>Metazoa</taxon>
        <taxon>Chordata</taxon>
        <taxon>Craniata</taxon>
        <taxon>Vertebrata</taxon>
        <taxon>Euteleostomi</taxon>
        <taxon>Actinopterygii</taxon>
        <taxon>Neopterygii</taxon>
        <taxon>Holostei</taxon>
        <taxon>Semionotiformes</taxon>
        <taxon>Lepisosteidae</taxon>
        <taxon>Atractosteus</taxon>
    </lineage>
</organism>
<evidence type="ECO:0000256" key="13">
    <source>
        <dbReference type="ARBA" id="ARBA00039126"/>
    </source>
</evidence>
<dbReference type="FunFam" id="3.40.30.10:FF:000243">
    <property type="entry name" value="Prostamide/prostaglandin F synthase"/>
    <property type="match status" value="1"/>
</dbReference>
<keyword evidence="5" id="KW-0643">Prostaglandin biosynthesis</keyword>
<comment type="caution">
    <text evidence="18">The sequence shown here is derived from an EMBL/GenBank/DDBJ whole genome shotgun (WGS) entry which is preliminary data.</text>
</comment>
<keyword evidence="6" id="KW-0276">Fatty acid metabolism</keyword>
<sequence>MEATDKLLSAHQRSVHSGSSLSLSLLPHTDPTALAWGLTPQTPLPTPGPAVETPAQQGATAFFRGCVASLSAAPVRFRVSSAECLNWALRAPEAPAAAPELAREPLRRLKLGEREEEEEAGMVGPANGTMVELQALWRDQAVVLFFLRRFGCQVCRWTAAEVSKLKEDLSQNQVALVGVGPEETGLQEFVEGGFFKGDLYIDEKKQCYKDLGFKRYSALSVVPAALGKKVRDVVTKANAQGIQGNFSGDLLQSGGMLIVGKGGEKVLLHFVQDSPGDYVPLETIVQTLGIKASVQPGQRPQTQDMEPTVHTSPAAPMVTLTAGQLGQARAALCRPRAQNRELLYGTDRADAVLVRAEESQAKPTAHLQGLLDAESSLTERSEQYFAELRNFRQVNRDDCVHSLYMEAEDTEVSSPARQEQELEYAQDTHQCVHCYRINSRLFPVALEPQAACPVCKKPQSQGPHTIAEPAFIRVSLPRSSLLPAYQYKAHRRCSFDPSDSLGLPSHCLAGWSSTALPAAEKVNGLDLRSSLDTAASADNPLTKPPVKEFLMSRVTGCQRSDELLNLSRLARYHFMRLNQNQGFTQSKGPSHSYPVF</sequence>
<comment type="similarity">
    <text evidence="12">Belongs to the peroxiredoxin-like PRXL2 family. Prostamide/prostaglandin F synthase subfamily.</text>
</comment>
<accession>A0A8J7P131</accession>
<dbReference type="PANTHER" id="PTHR34831:SF1">
    <property type="entry name" value="MIGRATION AND INVASION-INHIBITORY PROTEIN"/>
    <property type="match status" value="1"/>
</dbReference>
<comment type="catalytic activity">
    <reaction evidence="16">
        <text>prostaglandin H2 + [thioredoxin]-dithiol = prostaglandin F2alpha + [thioredoxin]-disulfide</text>
        <dbReference type="Rhea" id="RHEA:28214"/>
        <dbReference type="Rhea" id="RHEA-COMP:10698"/>
        <dbReference type="Rhea" id="RHEA-COMP:10700"/>
        <dbReference type="ChEBI" id="CHEBI:29950"/>
        <dbReference type="ChEBI" id="CHEBI:50058"/>
        <dbReference type="ChEBI" id="CHEBI:57404"/>
        <dbReference type="ChEBI" id="CHEBI:57405"/>
        <dbReference type="EC" id="1.11.1.20"/>
    </reaction>
</comment>
<feature type="non-terminal residue" evidence="18">
    <location>
        <position position="596"/>
    </location>
</feature>
<keyword evidence="3" id="KW-0644">Prostaglandin metabolism</keyword>
<evidence type="ECO:0000256" key="10">
    <source>
        <dbReference type="ARBA" id="ARBA00023160"/>
    </source>
</evidence>
<gene>
    <name evidence="18" type="primary">Fam213b</name>
    <name evidence="18" type="ORF">GTO95_0013687</name>
</gene>
<dbReference type="InterPro" id="IPR032801">
    <property type="entry name" value="PXL2A/B/C"/>
</dbReference>
<dbReference type="Gene3D" id="3.40.30.10">
    <property type="entry name" value="Glutaredoxin"/>
    <property type="match status" value="1"/>
</dbReference>
<evidence type="ECO:0000256" key="15">
    <source>
        <dbReference type="ARBA" id="ARBA00041838"/>
    </source>
</evidence>
<evidence type="ECO:0000256" key="1">
    <source>
        <dbReference type="ARBA" id="ARBA00004514"/>
    </source>
</evidence>
<proteinExistence type="inferred from homology"/>
<evidence type="ECO:0000256" key="2">
    <source>
        <dbReference type="ARBA" id="ARBA00022490"/>
    </source>
</evidence>
<protein>
    <recommendedName>
        <fullName evidence="14">Prostamide/prostaglandin F synthase</fullName>
        <ecNumber evidence="13">1.11.1.20</ecNumber>
    </recommendedName>
    <alternativeName>
        <fullName evidence="15">Peroxiredoxin-like 2B</fullName>
    </alternativeName>
</protein>
<evidence type="ECO:0000256" key="3">
    <source>
        <dbReference type="ARBA" id="ARBA00022501"/>
    </source>
</evidence>
<evidence type="ECO:0000256" key="14">
    <source>
        <dbReference type="ARBA" id="ARBA00040768"/>
    </source>
</evidence>
<dbReference type="EMBL" id="JAAWVO010064378">
    <property type="protein sequence ID" value="MBN3323285.1"/>
    <property type="molecule type" value="Genomic_DNA"/>
</dbReference>
<evidence type="ECO:0000256" key="7">
    <source>
        <dbReference type="ARBA" id="ARBA00022857"/>
    </source>
</evidence>
<evidence type="ECO:0000256" key="8">
    <source>
        <dbReference type="ARBA" id="ARBA00023002"/>
    </source>
</evidence>
<dbReference type="CDD" id="cd02970">
    <property type="entry name" value="PRX_like2"/>
    <property type="match status" value="1"/>
</dbReference>
<dbReference type="Proteomes" id="UP000736164">
    <property type="component" value="Unassembled WGS sequence"/>
</dbReference>
<keyword evidence="2" id="KW-0963">Cytoplasm</keyword>
<feature type="non-terminal residue" evidence="18">
    <location>
        <position position="1"/>
    </location>
</feature>
<comment type="subcellular location">
    <subcellularLocation>
        <location evidence="1">Cytoplasm</location>
        <location evidence="1">Cytosol</location>
    </subcellularLocation>
</comment>
<dbReference type="GO" id="GO:0016491">
    <property type="term" value="F:oxidoreductase activity"/>
    <property type="evidence" value="ECO:0007669"/>
    <property type="project" value="UniProtKB-KW"/>
</dbReference>